<protein>
    <submittedName>
        <fullName evidence="3">Uncharacterized protein</fullName>
    </submittedName>
</protein>
<keyword evidence="1" id="KW-0175">Coiled coil</keyword>
<feature type="coiled-coil region" evidence="1">
    <location>
        <begin position="9"/>
        <end position="64"/>
    </location>
</feature>
<sequence>MSSSDLKSVEELKVELRNLGREYEKLKKERESLEENIRVVEAEKSMLEKELEKCRTGYQEARQQLIREGIEKDMVIEELMREQREAGELIELQDTELMNFGVRVSNLEVAIARLMRLPIEIVSTGAFLMRERMDVEVSANGVNNPVNGGQNGGINVEEERMDVELLANGVSNPVNGGQNGGINVGNLLNGVINHRQGENGGFTFESVYGELSDENALPQFARYSAGNHGPDSSIEGQANSEIAANGHDNAEVSSGARQLDCPQVESVASDQEEESDESPDTDFNDKELLQTKVRMMNGQNVVQSSCDLQAACDAPQLGTNGFSLVKENIMPRAASILIFGLI</sequence>
<comment type="caution">
    <text evidence="3">The sequence shown here is derived from an EMBL/GenBank/DDBJ whole genome shotgun (WGS) entry which is preliminary data.</text>
</comment>
<name>A0ABD2XXM3_9GENT</name>
<gene>
    <name evidence="3" type="ORF">ACH5RR_038349</name>
</gene>
<evidence type="ECO:0000313" key="4">
    <source>
        <dbReference type="Proteomes" id="UP001630127"/>
    </source>
</evidence>
<feature type="compositionally biased region" description="Acidic residues" evidence="2">
    <location>
        <begin position="270"/>
        <end position="282"/>
    </location>
</feature>
<evidence type="ECO:0000313" key="3">
    <source>
        <dbReference type="EMBL" id="KAL3499256.1"/>
    </source>
</evidence>
<dbReference type="Proteomes" id="UP001630127">
    <property type="component" value="Unassembled WGS sequence"/>
</dbReference>
<feature type="region of interest" description="Disordered" evidence="2">
    <location>
        <begin position="249"/>
        <end position="283"/>
    </location>
</feature>
<keyword evidence="4" id="KW-1185">Reference proteome</keyword>
<evidence type="ECO:0000256" key="1">
    <source>
        <dbReference type="SAM" id="Coils"/>
    </source>
</evidence>
<reference evidence="3 4" key="1">
    <citation type="submission" date="2024-11" db="EMBL/GenBank/DDBJ databases">
        <title>A near-complete genome assembly of Cinchona calisaya.</title>
        <authorList>
            <person name="Lian D.C."/>
            <person name="Zhao X.W."/>
            <person name="Wei L."/>
        </authorList>
    </citation>
    <scope>NUCLEOTIDE SEQUENCE [LARGE SCALE GENOMIC DNA]</scope>
    <source>
        <tissue evidence="3">Nenye</tissue>
    </source>
</reference>
<accession>A0ABD2XXM3</accession>
<proteinExistence type="predicted"/>
<dbReference type="AlphaFoldDB" id="A0ABD2XXM3"/>
<organism evidence="3 4">
    <name type="scientific">Cinchona calisaya</name>
    <dbReference type="NCBI Taxonomy" id="153742"/>
    <lineage>
        <taxon>Eukaryota</taxon>
        <taxon>Viridiplantae</taxon>
        <taxon>Streptophyta</taxon>
        <taxon>Embryophyta</taxon>
        <taxon>Tracheophyta</taxon>
        <taxon>Spermatophyta</taxon>
        <taxon>Magnoliopsida</taxon>
        <taxon>eudicotyledons</taxon>
        <taxon>Gunneridae</taxon>
        <taxon>Pentapetalae</taxon>
        <taxon>asterids</taxon>
        <taxon>lamiids</taxon>
        <taxon>Gentianales</taxon>
        <taxon>Rubiaceae</taxon>
        <taxon>Cinchonoideae</taxon>
        <taxon>Cinchoneae</taxon>
        <taxon>Cinchona</taxon>
    </lineage>
</organism>
<evidence type="ECO:0000256" key="2">
    <source>
        <dbReference type="SAM" id="MobiDB-lite"/>
    </source>
</evidence>
<dbReference type="EMBL" id="JBJUIK010000016">
    <property type="protein sequence ID" value="KAL3499256.1"/>
    <property type="molecule type" value="Genomic_DNA"/>
</dbReference>